<sequence length="539" mass="62492">MVKSITILTTSFKENVSFSSDFGTKISVDCQQITSNTNSFTIEFVFDLPIVSFRNHDYSWIDVNETRIAASLSSKILKLSNGFIVQANINKGIWEVSPKNKKVLLWKFNPEYSNSLTEYTGIINTKKLVSANSKLNFIEQPSLLFTKENALEISRSKIPFSAIACFTDHCDYDTLPNLKLQRQLFAKTNIKTTKGFFLNHFSKRNDNASFENDKKELEFWKNDGHELCYHSLSQSIKSDAESFEDFQNFQPPFDDIPVWIDHGFQPYNFSLYKNNKFSNTTFEKQLSDKKIQVLWNYIDSGTATSGVINQLNTAQFTLNNYRKGIAKFSFKTKLVMLFKNIIFHFDNDESRVRNYIDAVANARAIIKKKQFLKVFTLIKNIVPLLMVVLKVLFLWNSEKNKPYKVARFAPILFKHRIDTKDFFVFQTLEMVDFKKALNPQNIESLISESGVFIAHTYFSVDMSHYSGKLFKQEGVFDDKVVANFENLSLKIRENKIWNPTLSQLIEYFNIFEETVFDIDTHGVVYIKNPNNLLSSRIIN</sequence>
<evidence type="ECO:0008006" key="3">
    <source>
        <dbReference type="Google" id="ProtNLM"/>
    </source>
</evidence>
<reference evidence="2" key="1">
    <citation type="journal article" date="2019" name="Int. J. Syst. Evol. Microbiol.">
        <title>The Global Catalogue of Microorganisms (GCM) 10K type strain sequencing project: providing services to taxonomists for standard genome sequencing and annotation.</title>
        <authorList>
            <consortium name="The Broad Institute Genomics Platform"/>
            <consortium name="The Broad Institute Genome Sequencing Center for Infectious Disease"/>
            <person name="Wu L."/>
            <person name="Ma J."/>
        </authorList>
    </citation>
    <scope>NUCLEOTIDE SEQUENCE [LARGE SCALE GENOMIC DNA]</scope>
    <source>
        <strain evidence="2">JCM 17068</strain>
    </source>
</reference>
<organism evidence="1 2">
    <name type="scientific">Flavobacterium chungnamense</name>
    <dbReference type="NCBI Taxonomy" id="706182"/>
    <lineage>
        <taxon>Bacteria</taxon>
        <taxon>Pseudomonadati</taxon>
        <taxon>Bacteroidota</taxon>
        <taxon>Flavobacteriia</taxon>
        <taxon>Flavobacteriales</taxon>
        <taxon>Flavobacteriaceae</taxon>
        <taxon>Flavobacterium</taxon>
    </lineage>
</organism>
<dbReference type="Proteomes" id="UP001500426">
    <property type="component" value="Unassembled WGS sequence"/>
</dbReference>
<gene>
    <name evidence="1" type="ORF">GCM10022388_00610</name>
</gene>
<evidence type="ECO:0000313" key="1">
    <source>
        <dbReference type="EMBL" id="GAA4039952.1"/>
    </source>
</evidence>
<protein>
    <recommendedName>
        <fullName evidence="3">NodB homology domain-containing protein</fullName>
    </recommendedName>
</protein>
<dbReference type="EMBL" id="BAABCS010000002">
    <property type="protein sequence ID" value="GAA4039952.1"/>
    <property type="molecule type" value="Genomic_DNA"/>
</dbReference>
<name>A0ABP7UE85_9FLAO</name>
<comment type="caution">
    <text evidence="1">The sequence shown here is derived from an EMBL/GenBank/DDBJ whole genome shotgun (WGS) entry which is preliminary data.</text>
</comment>
<evidence type="ECO:0000313" key="2">
    <source>
        <dbReference type="Proteomes" id="UP001500426"/>
    </source>
</evidence>
<keyword evidence="2" id="KW-1185">Reference proteome</keyword>
<accession>A0ABP7UE85</accession>
<dbReference type="RefSeq" id="WP_345088953.1">
    <property type="nucleotide sequence ID" value="NZ_BAABCS010000002.1"/>
</dbReference>
<proteinExistence type="predicted"/>